<sequence>MHVSAKHWNDAFAIAERYPKFKETVYLPFSDAGYYNWLLGFQYLDRVHKNPGILPKALQALNDADVYWVMINYTLAKLGQELGAYKLAREGLDRLTQLRLPPRYEKLVEVATGSQSRDFGDEERVWWKDMPVYKMLLFALDIIIFVILISCCRCVFAKFSQRRQMRREMVLRQEENHGREAPRWPLWWVMDEPGPEYSEQQSPPPSYEDAMARAKLLAPAPTATAVSPPAEATTVPPYEVLATRRDSTKSNEFPGKRPCVHV</sequence>
<dbReference type="Proteomes" id="UP001177023">
    <property type="component" value="Unassembled WGS sequence"/>
</dbReference>
<dbReference type="PANTHER" id="PTHR12764:SF4">
    <property type="entry name" value="INTRAFLAGELLAR TRANSPORT PROTEIN 122 HOMOLOG"/>
    <property type="match status" value="1"/>
</dbReference>
<dbReference type="GO" id="GO:0035721">
    <property type="term" value="P:intraciliary retrograde transport"/>
    <property type="evidence" value="ECO:0007669"/>
    <property type="project" value="TreeGrafter"/>
</dbReference>
<keyword evidence="4" id="KW-1133">Transmembrane helix</keyword>
<dbReference type="GO" id="GO:1905515">
    <property type="term" value="P:non-motile cilium assembly"/>
    <property type="evidence" value="ECO:0007669"/>
    <property type="project" value="TreeGrafter"/>
</dbReference>
<dbReference type="InterPro" id="IPR039857">
    <property type="entry name" value="Ift122/121"/>
</dbReference>
<dbReference type="GO" id="GO:0061512">
    <property type="term" value="P:protein localization to cilium"/>
    <property type="evidence" value="ECO:0007669"/>
    <property type="project" value="TreeGrafter"/>
</dbReference>
<feature type="region of interest" description="Disordered" evidence="3">
    <location>
        <begin position="236"/>
        <end position="262"/>
    </location>
</feature>
<gene>
    <name evidence="5" type="ORF">MSPICULIGERA_LOCUS8198</name>
</gene>
<organism evidence="5 6">
    <name type="scientific">Mesorhabditis spiculigera</name>
    <dbReference type="NCBI Taxonomy" id="96644"/>
    <lineage>
        <taxon>Eukaryota</taxon>
        <taxon>Metazoa</taxon>
        <taxon>Ecdysozoa</taxon>
        <taxon>Nematoda</taxon>
        <taxon>Chromadorea</taxon>
        <taxon>Rhabditida</taxon>
        <taxon>Rhabditina</taxon>
        <taxon>Rhabditomorpha</taxon>
        <taxon>Rhabditoidea</taxon>
        <taxon>Rhabditidae</taxon>
        <taxon>Mesorhabditinae</taxon>
        <taxon>Mesorhabditis</taxon>
    </lineage>
</organism>
<accession>A0AA36CJW8</accession>
<proteinExistence type="predicted"/>
<evidence type="ECO:0000256" key="3">
    <source>
        <dbReference type="SAM" id="MobiDB-lite"/>
    </source>
</evidence>
<keyword evidence="4" id="KW-0812">Transmembrane</keyword>
<feature type="transmembrane region" description="Helical" evidence="4">
    <location>
        <begin position="135"/>
        <end position="156"/>
    </location>
</feature>
<evidence type="ECO:0000256" key="4">
    <source>
        <dbReference type="SAM" id="Phobius"/>
    </source>
</evidence>
<keyword evidence="1" id="KW-0853">WD repeat</keyword>
<protein>
    <submittedName>
        <fullName evidence="5">Uncharacterized protein</fullName>
    </submittedName>
</protein>
<keyword evidence="2" id="KW-0677">Repeat</keyword>
<evidence type="ECO:0000313" key="5">
    <source>
        <dbReference type="EMBL" id="CAJ0569732.1"/>
    </source>
</evidence>
<reference evidence="5" key="1">
    <citation type="submission" date="2023-06" db="EMBL/GenBank/DDBJ databases">
        <authorList>
            <person name="Delattre M."/>
        </authorList>
    </citation>
    <scope>NUCLEOTIDE SEQUENCE</scope>
    <source>
        <strain evidence="5">AF72</strain>
    </source>
</reference>
<evidence type="ECO:0000256" key="2">
    <source>
        <dbReference type="ARBA" id="ARBA00022737"/>
    </source>
</evidence>
<dbReference type="GO" id="GO:0030991">
    <property type="term" value="C:intraciliary transport particle A"/>
    <property type="evidence" value="ECO:0007669"/>
    <property type="project" value="TreeGrafter"/>
</dbReference>
<evidence type="ECO:0000256" key="1">
    <source>
        <dbReference type="ARBA" id="ARBA00022574"/>
    </source>
</evidence>
<keyword evidence="4" id="KW-0472">Membrane</keyword>
<dbReference type="PANTHER" id="PTHR12764">
    <property type="entry name" value="WD REPEAT DOMAIN-RELATED"/>
    <property type="match status" value="1"/>
</dbReference>
<comment type="caution">
    <text evidence="5">The sequence shown here is derived from an EMBL/GenBank/DDBJ whole genome shotgun (WGS) entry which is preliminary data.</text>
</comment>
<feature type="non-terminal residue" evidence="5">
    <location>
        <position position="1"/>
    </location>
</feature>
<dbReference type="AlphaFoldDB" id="A0AA36CJW8"/>
<evidence type="ECO:0000313" key="6">
    <source>
        <dbReference type="Proteomes" id="UP001177023"/>
    </source>
</evidence>
<dbReference type="EMBL" id="CATQJA010002108">
    <property type="protein sequence ID" value="CAJ0569732.1"/>
    <property type="molecule type" value="Genomic_DNA"/>
</dbReference>
<name>A0AA36CJW8_9BILA</name>
<keyword evidence="6" id="KW-1185">Reference proteome</keyword>
<dbReference type="GO" id="GO:0097730">
    <property type="term" value="C:non-motile cilium"/>
    <property type="evidence" value="ECO:0007669"/>
    <property type="project" value="TreeGrafter"/>
</dbReference>